<dbReference type="NCBIfam" id="TIGR01352">
    <property type="entry name" value="tonB_Cterm"/>
    <property type="match status" value="1"/>
</dbReference>
<dbReference type="GO" id="GO:0098797">
    <property type="term" value="C:plasma membrane protein complex"/>
    <property type="evidence" value="ECO:0007669"/>
    <property type="project" value="TreeGrafter"/>
</dbReference>
<name>A0A1G1T2P9_9BACT</name>
<dbReference type="SUPFAM" id="SSF74653">
    <property type="entry name" value="TolA/TonB C-terminal domain"/>
    <property type="match status" value="1"/>
</dbReference>
<keyword evidence="9" id="KW-0472">Membrane</keyword>
<dbReference type="InterPro" id="IPR011652">
    <property type="entry name" value="MORN_2"/>
</dbReference>
<dbReference type="Proteomes" id="UP000176294">
    <property type="component" value="Unassembled WGS sequence"/>
</dbReference>
<dbReference type="EMBL" id="MDZB01000109">
    <property type="protein sequence ID" value="OGX85136.1"/>
    <property type="molecule type" value="Genomic_DNA"/>
</dbReference>
<dbReference type="InterPro" id="IPR037682">
    <property type="entry name" value="TonB_C"/>
</dbReference>
<gene>
    <name evidence="11" type="ORF">BEN47_02035</name>
</gene>
<evidence type="ECO:0000256" key="2">
    <source>
        <dbReference type="ARBA" id="ARBA00006555"/>
    </source>
</evidence>
<dbReference type="Gene3D" id="2.20.110.10">
    <property type="entry name" value="Histone H3 K4-specific methyltransferase SET7/9 N-terminal domain"/>
    <property type="match status" value="1"/>
</dbReference>
<dbReference type="InterPro" id="IPR051045">
    <property type="entry name" value="TonB-dependent_transducer"/>
</dbReference>
<dbReference type="GO" id="GO:0031992">
    <property type="term" value="F:energy transducer activity"/>
    <property type="evidence" value="ECO:0007669"/>
    <property type="project" value="TreeGrafter"/>
</dbReference>
<evidence type="ECO:0000256" key="9">
    <source>
        <dbReference type="ARBA" id="ARBA00023136"/>
    </source>
</evidence>
<dbReference type="Gene3D" id="3.30.1150.10">
    <property type="match status" value="1"/>
</dbReference>
<sequence length="259" mass="28920">MPGSSFFHADFSPATADDSTAFCAETTFRDSLTGVTRVYYPSGRLQQFVPYGDVRRRVLHGTLTTWYEDGTMSTKEDYVAGRRHGDLLTYYPDGALKRRDRFDKDRSGVGNCYAPDGTHLPYFAYEQLPLYPGGDAGLMDELERGLRRGLSPKEINAMYNEGRWALTASPGSWKREVLVELVVAEDGRVTNYQVVRSNAPALNNAALRAAAKLSRQFVPARRDGQTVVSYFVVPVKYAVPLPPRQGQGLSTPRPIPSRW</sequence>
<evidence type="ECO:0000256" key="5">
    <source>
        <dbReference type="ARBA" id="ARBA00022519"/>
    </source>
</evidence>
<comment type="caution">
    <text evidence="11">The sequence shown here is derived from an EMBL/GenBank/DDBJ whole genome shotgun (WGS) entry which is preliminary data.</text>
</comment>
<feature type="domain" description="TonB C-terminal" evidence="10">
    <location>
        <begin position="177"/>
        <end position="237"/>
    </location>
</feature>
<evidence type="ECO:0000256" key="7">
    <source>
        <dbReference type="ARBA" id="ARBA00022927"/>
    </source>
</evidence>
<evidence type="ECO:0000256" key="6">
    <source>
        <dbReference type="ARBA" id="ARBA00022692"/>
    </source>
</evidence>
<evidence type="ECO:0000256" key="8">
    <source>
        <dbReference type="ARBA" id="ARBA00022989"/>
    </source>
</evidence>
<dbReference type="GO" id="GO:0055085">
    <property type="term" value="P:transmembrane transport"/>
    <property type="evidence" value="ECO:0007669"/>
    <property type="project" value="InterPro"/>
</dbReference>
<comment type="similarity">
    <text evidence="2">Belongs to the TonB family.</text>
</comment>
<keyword evidence="3" id="KW-0813">Transport</keyword>
<dbReference type="SUPFAM" id="SSF82185">
    <property type="entry name" value="Histone H3 K4-specific methyltransferase SET7/9 N-terminal domain"/>
    <property type="match status" value="1"/>
</dbReference>
<evidence type="ECO:0000313" key="12">
    <source>
        <dbReference type="Proteomes" id="UP000176294"/>
    </source>
</evidence>
<organism evidence="11 12">
    <name type="scientific">Hymenobacter lapidarius</name>
    <dbReference type="NCBI Taxonomy" id="1908237"/>
    <lineage>
        <taxon>Bacteria</taxon>
        <taxon>Pseudomonadati</taxon>
        <taxon>Bacteroidota</taxon>
        <taxon>Cytophagia</taxon>
        <taxon>Cytophagales</taxon>
        <taxon>Hymenobacteraceae</taxon>
        <taxon>Hymenobacter</taxon>
    </lineage>
</organism>
<proteinExistence type="inferred from homology"/>
<evidence type="ECO:0000259" key="10">
    <source>
        <dbReference type="Pfam" id="PF03544"/>
    </source>
</evidence>
<dbReference type="STRING" id="1908237.BEN47_02035"/>
<dbReference type="InterPro" id="IPR006260">
    <property type="entry name" value="TonB/TolA_C"/>
</dbReference>
<keyword evidence="5" id="KW-0997">Cell inner membrane</keyword>
<keyword evidence="8" id="KW-1133">Transmembrane helix</keyword>
<keyword evidence="7" id="KW-0653">Protein transport</keyword>
<protein>
    <recommendedName>
        <fullName evidence="10">TonB C-terminal domain-containing protein</fullName>
    </recommendedName>
</protein>
<dbReference type="AlphaFoldDB" id="A0A1G1T2P9"/>
<evidence type="ECO:0000313" key="11">
    <source>
        <dbReference type="EMBL" id="OGX85136.1"/>
    </source>
</evidence>
<keyword evidence="12" id="KW-1185">Reference proteome</keyword>
<dbReference type="PANTHER" id="PTHR33446">
    <property type="entry name" value="PROTEIN TONB-RELATED"/>
    <property type="match status" value="1"/>
</dbReference>
<accession>A0A1G1T2P9</accession>
<comment type="subcellular location">
    <subcellularLocation>
        <location evidence="1">Cell inner membrane</location>
        <topology evidence="1">Single-pass membrane protein</topology>
        <orientation evidence="1">Periplasmic side</orientation>
    </subcellularLocation>
</comment>
<dbReference type="Pfam" id="PF07661">
    <property type="entry name" value="MORN_2"/>
    <property type="match status" value="1"/>
</dbReference>
<reference evidence="11 12" key="1">
    <citation type="submission" date="2016-08" db="EMBL/GenBank/DDBJ databases">
        <title>Hymenobacter coccineus sp. nov., Hymenobacter lapidarius sp. nov. and Hymenobacter glacialis sp. nov., isolated from Antarctic soil.</title>
        <authorList>
            <person name="Sedlacek I."/>
            <person name="Kralova S."/>
            <person name="Kyrova K."/>
            <person name="Maslanova I."/>
            <person name="Stankova E."/>
            <person name="Vrbovska V."/>
            <person name="Nemec M."/>
            <person name="Bartak M."/>
            <person name="Svec P."/>
            <person name="Busse H.-J."/>
            <person name="Pantucek R."/>
        </authorList>
    </citation>
    <scope>NUCLEOTIDE SEQUENCE [LARGE SCALE GENOMIC DNA]</scope>
    <source>
        <strain evidence="11 12">CCM 8643</strain>
    </source>
</reference>
<evidence type="ECO:0000256" key="3">
    <source>
        <dbReference type="ARBA" id="ARBA00022448"/>
    </source>
</evidence>
<evidence type="ECO:0000256" key="4">
    <source>
        <dbReference type="ARBA" id="ARBA00022475"/>
    </source>
</evidence>
<dbReference type="Pfam" id="PF03544">
    <property type="entry name" value="TonB_C"/>
    <property type="match status" value="1"/>
</dbReference>
<dbReference type="PANTHER" id="PTHR33446:SF2">
    <property type="entry name" value="PROTEIN TONB"/>
    <property type="match status" value="1"/>
</dbReference>
<keyword evidence="6" id="KW-0812">Transmembrane</keyword>
<keyword evidence="4" id="KW-1003">Cell membrane</keyword>
<dbReference type="GO" id="GO:0015031">
    <property type="term" value="P:protein transport"/>
    <property type="evidence" value="ECO:0007669"/>
    <property type="project" value="UniProtKB-KW"/>
</dbReference>
<evidence type="ECO:0000256" key="1">
    <source>
        <dbReference type="ARBA" id="ARBA00004383"/>
    </source>
</evidence>